<dbReference type="NCBIfam" id="TIGR00632">
    <property type="entry name" value="vsr"/>
    <property type="match status" value="1"/>
</dbReference>
<sequence length="137" mass="16659">MPDRITKEQRSRNMSHIKSKDTSIELLVRKYLYHHGFRYKKNVRSLPGTPDIVLEKYNTVIFINGCFWHHHDNCKYAVMPKTRKEYWVKKINRNVDNDVKHYNQLRRLGYKVITVWECEIKEAFEGRMKLLMEEITE</sequence>
<proteinExistence type="inferred from homology"/>
<keyword evidence="3 6" id="KW-0227">DNA damage</keyword>
<dbReference type="CDD" id="cd00221">
    <property type="entry name" value="Vsr"/>
    <property type="match status" value="1"/>
</dbReference>
<dbReference type="SUPFAM" id="SSF52980">
    <property type="entry name" value="Restriction endonuclease-like"/>
    <property type="match status" value="1"/>
</dbReference>
<dbReference type="GO" id="GO:0004519">
    <property type="term" value="F:endonuclease activity"/>
    <property type="evidence" value="ECO:0007669"/>
    <property type="project" value="UniProtKB-KW"/>
</dbReference>
<evidence type="ECO:0000256" key="3">
    <source>
        <dbReference type="ARBA" id="ARBA00022763"/>
    </source>
</evidence>
<gene>
    <name evidence="7" type="ORF">SAMN04487759_1269</name>
</gene>
<keyword evidence="1 6" id="KW-0540">Nuclease</keyword>
<keyword evidence="2 6" id="KW-0255">Endonuclease</keyword>
<organism evidence="7 8">
    <name type="scientific">Kandleria vitulina</name>
    <dbReference type="NCBI Taxonomy" id="1630"/>
    <lineage>
        <taxon>Bacteria</taxon>
        <taxon>Bacillati</taxon>
        <taxon>Bacillota</taxon>
        <taxon>Erysipelotrichia</taxon>
        <taxon>Erysipelotrichales</taxon>
        <taxon>Coprobacillaceae</taxon>
        <taxon>Kandleria</taxon>
    </lineage>
</organism>
<dbReference type="Pfam" id="PF03852">
    <property type="entry name" value="Vsr"/>
    <property type="match status" value="1"/>
</dbReference>
<comment type="function">
    <text evidence="6">May nick specific sequences that contain T:G mispairs resulting from m5C-deamination.</text>
</comment>
<protein>
    <recommendedName>
        <fullName evidence="6">Very short patch repair endonuclease</fullName>
        <ecNumber evidence="6">3.1.-.-</ecNumber>
    </recommendedName>
</protein>
<comment type="similarity">
    <text evidence="6">Belongs to the vsr family.</text>
</comment>
<dbReference type="GO" id="GO:0006298">
    <property type="term" value="P:mismatch repair"/>
    <property type="evidence" value="ECO:0007669"/>
    <property type="project" value="UniProtKB-UniRule"/>
</dbReference>
<dbReference type="EMBL" id="FNNF01000026">
    <property type="protein sequence ID" value="SDW61233.1"/>
    <property type="molecule type" value="Genomic_DNA"/>
</dbReference>
<evidence type="ECO:0000256" key="4">
    <source>
        <dbReference type="ARBA" id="ARBA00022801"/>
    </source>
</evidence>
<accession>A0A1H2UYS3</accession>
<name>A0A1H2UYS3_9FIRM</name>
<dbReference type="InterPro" id="IPR011335">
    <property type="entry name" value="Restrct_endonuc-II-like"/>
</dbReference>
<dbReference type="Gene3D" id="3.40.960.10">
    <property type="entry name" value="VSR Endonuclease"/>
    <property type="match status" value="1"/>
</dbReference>
<evidence type="ECO:0000256" key="1">
    <source>
        <dbReference type="ARBA" id="ARBA00022722"/>
    </source>
</evidence>
<dbReference type="GO" id="GO:0016787">
    <property type="term" value="F:hydrolase activity"/>
    <property type="evidence" value="ECO:0007669"/>
    <property type="project" value="UniProtKB-KW"/>
</dbReference>
<dbReference type="AlphaFoldDB" id="A0A1H2UYS3"/>
<keyword evidence="4 6" id="KW-0378">Hydrolase</keyword>
<evidence type="ECO:0000256" key="6">
    <source>
        <dbReference type="PIRNR" id="PIRNR018267"/>
    </source>
</evidence>
<dbReference type="eggNOG" id="COG3727">
    <property type="taxonomic scope" value="Bacteria"/>
</dbReference>
<keyword evidence="5 6" id="KW-0234">DNA repair</keyword>
<dbReference type="EC" id="3.1.-.-" evidence="6"/>
<evidence type="ECO:0000256" key="5">
    <source>
        <dbReference type="ARBA" id="ARBA00023204"/>
    </source>
</evidence>
<evidence type="ECO:0000256" key="2">
    <source>
        <dbReference type="ARBA" id="ARBA00022759"/>
    </source>
</evidence>
<dbReference type="Proteomes" id="UP000182429">
    <property type="component" value="Unassembled WGS sequence"/>
</dbReference>
<dbReference type="InterPro" id="IPR004603">
    <property type="entry name" value="DNA_mismatch_endonuc_vsr"/>
</dbReference>
<dbReference type="OrthoDB" id="9801520at2"/>
<reference evidence="7 8" key="1">
    <citation type="submission" date="2016-10" db="EMBL/GenBank/DDBJ databases">
        <authorList>
            <person name="de Groot N.N."/>
        </authorList>
    </citation>
    <scope>NUCLEOTIDE SEQUENCE [LARGE SCALE GENOMIC DNA]</scope>
    <source>
        <strain evidence="7 8">S3b</strain>
    </source>
</reference>
<evidence type="ECO:0000313" key="7">
    <source>
        <dbReference type="EMBL" id="SDW61233.1"/>
    </source>
</evidence>
<dbReference type="PIRSF" id="PIRSF018267">
    <property type="entry name" value="VSR_endonuc"/>
    <property type="match status" value="1"/>
</dbReference>
<dbReference type="RefSeq" id="WP_074686804.1">
    <property type="nucleotide sequence ID" value="NZ_FNNF01000026.1"/>
</dbReference>
<evidence type="ECO:0000313" key="8">
    <source>
        <dbReference type="Proteomes" id="UP000182429"/>
    </source>
</evidence>